<evidence type="ECO:0000313" key="4">
    <source>
        <dbReference type="Proteomes" id="UP000050535"/>
    </source>
</evidence>
<dbReference type="Proteomes" id="UP000050535">
    <property type="component" value="Unassembled WGS sequence"/>
</dbReference>
<feature type="transmembrane region" description="Helical" evidence="1">
    <location>
        <begin position="146"/>
        <end position="169"/>
    </location>
</feature>
<proteinExistence type="predicted"/>
<keyword evidence="1" id="KW-1133">Transmembrane helix</keyword>
<evidence type="ECO:0000259" key="2">
    <source>
        <dbReference type="Pfam" id="PF24035"/>
    </source>
</evidence>
<accession>A0A0P7HXQ5</accession>
<reference evidence="4" key="1">
    <citation type="submission" date="2013-11" db="EMBL/GenBank/DDBJ databases">
        <authorList>
            <person name="Hoang H.T."/>
            <person name="Killian M.L."/>
            <person name="Madson D.M."/>
            <person name="Arruda P.H.E."/>
            <person name="Sun D."/>
            <person name="Schwartz K.J."/>
            <person name="Yoon K."/>
        </authorList>
    </citation>
    <scope>NUCLEOTIDE SEQUENCE [LARGE SCALE GENOMIC DNA]</scope>
    <source>
        <strain evidence="4">CDK2</strain>
    </source>
</reference>
<dbReference type="RefSeq" id="WP_054584927.1">
    <property type="nucleotide sequence ID" value="NZ_LGUC01000002.1"/>
</dbReference>
<dbReference type="EMBL" id="LGUC01000002">
    <property type="protein sequence ID" value="KPN29165.1"/>
    <property type="molecule type" value="Genomic_DNA"/>
</dbReference>
<dbReference type="Pfam" id="PF24035">
    <property type="entry name" value="DUF7344"/>
    <property type="match status" value="1"/>
</dbReference>
<dbReference type="InterPro" id="IPR055768">
    <property type="entry name" value="DUF7344"/>
</dbReference>
<organism evidence="3 4">
    <name type="scientific">Halolamina pelagica</name>
    <dbReference type="NCBI Taxonomy" id="699431"/>
    <lineage>
        <taxon>Archaea</taxon>
        <taxon>Methanobacteriati</taxon>
        <taxon>Methanobacteriota</taxon>
        <taxon>Stenosarchaea group</taxon>
        <taxon>Halobacteria</taxon>
        <taxon>Halobacteriales</taxon>
        <taxon>Haloferacaceae</taxon>
    </lineage>
</organism>
<keyword evidence="1" id="KW-0812">Transmembrane</keyword>
<keyword evidence="4" id="KW-1185">Reference proteome</keyword>
<dbReference type="AlphaFoldDB" id="A0A0P7HXQ5"/>
<dbReference type="STRING" id="699431.SY89_03399"/>
<sequence length="174" mass="19388">MSTKESNELTQDTVYDLLSNKRRRFVISKLRRAEGPVSVNDLSESVAAWENGVEVDELTDKQIKRVYVSLYQIHIPKLDEAGLVDYDKDSGQVRLRSTVSELDSYLPEQADDTPNGIPWEAIYAGIAAVALGMYAGVFLFPDAFAWLSVTALNVTLFATLVVVAGAHYLTEQWQ</sequence>
<name>A0A0P7HXQ5_9EURY</name>
<protein>
    <recommendedName>
        <fullName evidence="2">DUF7344 domain-containing protein</fullName>
    </recommendedName>
</protein>
<evidence type="ECO:0000256" key="1">
    <source>
        <dbReference type="SAM" id="Phobius"/>
    </source>
</evidence>
<dbReference type="Gene3D" id="1.10.10.10">
    <property type="entry name" value="Winged helix-like DNA-binding domain superfamily/Winged helix DNA-binding domain"/>
    <property type="match status" value="1"/>
</dbReference>
<dbReference type="OrthoDB" id="331021at2157"/>
<feature type="transmembrane region" description="Helical" evidence="1">
    <location>
        <begin position="121"/>
        <end position="140"/>
    </location>
</feature>
<gene>
    <name evidence="3" type="ORF">SY89_03399</name>
</gene>
<evidence type="ECO:0000313" key="3">
    <source>
        <dbReference type="EMBL" id="KPN29165.1"/>
    </source>
</evidence>
<dbReference type="InterPro" id="IPR036388">
    <property type="entry name" value="WH-like_DNA-bd_sf"/>
</dbReference>
<feature type="domain" description="DUF7344" evidence="2">
    <location>
        <begin position="15"/>
        <end position="94"/>
    </location>
</feature>
<comment type="caution">
    <text evidence="3">The sequence shown here is derived from an EMBL/GenBank/DDBJ whole genome shotgun (WGS) entry which is preliminary data.</text>
</comment>
<keyword evidence="1" id="KW-0472">Membrane</keyword>